<sequence length="79" mass="8634">MELLLGLTSFMRKNGFLLRLKMSPQAGLVVSAGDRVLISSFWFSESAQAMGGVTCRGLSLFLFFSQRDKKDEKGGLSLG</sequence>
<reference evidence="1" key="1">
    <citation type="submission" date="2018-10" db="EMBL/GenBank/DDBJ databases">
        <authorList>
            <consortium name="NARMS: The National Antimicrobial Resistance Monitoring System"/>
        </authorList>
    </citation>
    <scope>NUCLEOTIDE SEQUENCE [LARGE SCALE GENOMIC DNA]</scope>
    <source>
        <strain evidence="1">CVM N17EC0388</strain>
    </source>
</reference>
<name>A0A3L0YGX0_ECOLX</name>
<comment type="caution">
    <text evidence="1">The sequence shown here is derived from an EMBL/GenBank/DDBJ whole genome shotgun (WGS) entry which is preliminary data.</text>
</comment>
<dbReference type="AlphaFoldDB" id="A0A3L0YGX0"/>
<protein>
    <submittedName>
        <fullName evidence="1">Uncharacterized protein</fullName>
    </submittedName>
</protein>
<gene>
    <name evidence="1" type="ORF">D9F05_17600</name>
</gene>
<evidence type="ECO:0000313" key="1">
    <source>
        <dbReference type="EMBL" id="MHO06153.1"/>
    </source>
</evidence>
<organism evidence="1">
    <name type="scientific">Escherichia coli</name>
    <dbReference type="NCBI Taxonomy" id="562"/>
    <lineage>
        <taxon>Bacteria</taxon>
        <taxon>Pseudomonadati</taxon>
        <taxon>Pseudomonadota</taxon>
        <taxon>Gammaproteobacteria</taxon>
        <taxon>Enterobacterales</taxon>
        <taxon>Enterobacteriaceae</taxon>
        <taxon>Escherichia</taxon>
    </lineage>
</organism>
<dbReference type="EMBL" id="RNRV01000036">
    <property type="protein sequence ID" value="MHO06153.1"/>
    <property type="molecule type" value="Genomic_DNA"/>
</dbReference>
<proteinExistence type="predicted"/>
<accession>A0A3L0YGX0</accession>